<gene>
    <name evidence="1" type="ORF">COT94_00595</name>
</gene>
<dbReference type="EMBL" id="PFAM01000004">
    <property type="protein sequence ID" value="PIT96446.1"/>
    <property type="molecule type" value="Genomic_DNA"/>
</dbReference>
<sequence>MRLSIRHGSALLTTLFLLFGMMAMAMIATDIITSGLQRQRAEGASLKAFYAAEAGVEWSALQFKLYGHGNSDKDLFTCRIPDTKYFLIPNLPPECKDANPAAGNEAASIVKLFGNDNLPKYSVKFFFPTSGVMTNQVTLNSRGSFQGTNRELEVFFCVPYCGTGDIADGCGRYCF</sequence>
<accession>A0A2M6WUR3</accession>
<dbReference type="AlphaFoldDB" id="A0A2M6WUR3"/>
<dbReference type="Proteomes" id="UP000228533">
    <property type="component" value="Unassembled WGS sequence"/>
</dbReference>
<comment type="caution">
    <text evidence="1">The sequence shown here is derived from an EMBL/GenBank/DDBJ whole genome shotgun (WGS) entry which is preliminary data.</text>
</comment>
<evidence type="ECO:0008006" key="3">
    <source>
        <dbReference type="Google" id="ProtNLM"/>
    </source>
</evidence>
<evidence type="ECO:0000313" key="2">
    <source>
        <dbReference type="Proteomes" id="UP000228533"/>
    </source>
</evidence>
<name>A0A2M6WUR3_9BACT</name>
<proteinExistence type="predicted"/>
<reference evidence="2" key="1">
    <citation type="submission" date="2017-09" db="EMBL/GenBank/DDBJ databases">
        <title>Depth-based differentiation of microbial function through sediment-hosted aquifers and enrichment of novel symbionts in the deep terrestrial subsurface.</title>
        <authorList>
            <person name="Probst A.J."/>
            <person name="Ladd B."/>
            <person name="Jarett J.K."/>
            <person name="Geller-Mcgrath D.E."/>
            <person name="Sieber C.M.K."/>
            <person name="Emerson J.B."/>
            <person name="Anantharaman K."/>
            <person name="Thomas B.C."/>
            <person name="Malmstrom R."/>
            <person name="Stieglmeier M."/>
            <person name="Klingl A."/>
            <person name="Woyke T."/>
            <person name="Ryan C.M."/>
            <person name="Banfield J.F."/>
        </authorList>
    </citation>
    <scope>NUCLEOTIDE SEQUENCE [LARGE SCALE GENOMIC DNA]</scope>
</reference>
<evidence type="ECO:0000313" key="1">
    <source>
        <dbReference type="EMBL" id="PIT96446.1"/>
    </source>
</evidence>
<organism evidence="1 2">
    <name type="scientific">Candidatus Falkowbacteria bacterium CG10_big_fil_rev_8_21_14_0_10_37_14</name>
    <dbReference type="NCBI Taxonomy" id="1974561"/>
    <lineage>
        <taxon>Bacteria</taxon>
        <taxon>Candidatus Falkowiibacteriota</taxon>
    </lineage>
</organism>
<protein>
    <recommendedName>
        <fullName evidence="3">Type 4 fimbrial biogenesis protein PilX N-terminal domain-containing protein</fullName>
    </recommendedName>
</protein>